<dbReference type="GO" id="GO:0019353">
    <property type="term" value="P:protoporphyrinogen IX biosynthetic process from glutamate"/>
    <property type="evidence" value="ECO:0007669"/>
    <property type="project" value="TreeGrafter"/>
</dbReference>
<feature type="site" description="Important for activity" evidence="8 12">
    <location>
        <position position="99"/>
    </location>
</feature>
<evidence type="ECO:0000256" key="12">
    <source>
        <dbReference type="PIRSR" id="PIRSR000445-4"/>
    </source>
</evidence>
<comment type="similarity">
    <text evidence="2 8 13">Belongs to the glutamyl-tRNA reductase family.</text>
</comment>
<comment type="catalytic activity">
    <reaction evidence="7 8 13">
        <text>(S)-4-amino-5-oxopentanoate + tRNA(Glu) + NADP(+) = L-glutamyl-tRNA(Glu) + NADPH + H(+)</text>
        <dbReference type="Rhea" id="RHEA:12344"/>
        <dbReference type="Rhea" id="RHEA-COMP:9663"/>
        <dbReference type="Rhea" id="RHEA-COMP:9680"/>
        <dbReference type="ChEBI" id="CHEBI:15378"/>
        <dbReference type="ChEBI" id="CHEBI:57501"/>
        <dbReference type="ChEBI" id="CHEBI:57783"/>
        <dbReference type="ChEBI" id="CHEBI:58349"/>
        <dbReference type="ChEBI" id="CHEBI:78442"/>
        <dbReference type="ChEBI" id="CHEBI:78520"/>
        <dbReference type="EC" id="1.2.1.70"/>
    </reaction>
</comment>
<feature type="active site" description="Nucleophile" evidence="8 9">
    <location>
        <position position="52"/>
    </location>
</feature>
<dbReference type="PANTHER" id="PTHR43013:SF1">
    <property type="entry name" value="GLUTAMYL-TRNA REDUCTASE"/>
    <property type="match status" value="1"/>
</dbReference>
<evidence type="ECO:0000256" key="3">
    <source>
        <dbReference type="ARBA" id="ARBA00012970"/>
    </source>
</evidence>
<dbReference type="Pfam" id="PF00745">
    <property type="entry name" value="GlutR_dimer"/>
    <property type="match status" value="1"/>
</dbReference>
<dbReference type="GO" id="GO:0050661">
    <property type="term" value="F:NADP binding"/>
    <property type="evidence" value="ECO:0007669"/>
    <property type="project" value="InterPro"/>
</dbReference>
<reference evidence="17 18" key="1">
    <citation type="journal article" date="2017" name="Environ. Microbiol.">
        <title>Genome and epigenome of a novel marine Thaumarchaeota strain suggest viral infection, phosphorothioation DNA modification and multiple restriction systems.</title>
        <authorList>
            <person name="Ahlgren N.A."/>
            <person name="Chen Y."/>
            <person name="Needham D.M."/>
            <person name="Parada A.E."/>
            <person name="Sachdeva R."/>
            <person name="Trinh V."/>
            <person name="Chen T."/>
            <person name="Fuhrman J.A."/>
        </authorList>
    </citation>
    <scope>NUCLEOTIDE SEQUENCE [LARGE SCALE GENOMIC DNA]</scope>
    <source>
        <strain evidence="17 18">SPOT01</strain>
    </source>
</reference>
<evidence type="ECO:0000256" key="8">
    <source>
        <dbReference type="HAMAP-Rule" id="MF_00087"/>
    </source>
</evidence>
<name>A0A2Z2HV87_9ARCH</name>
<dbReference type="CDD" id="cd05213">
    <property type="entry name" value="NAD_bind_Glutamyl_tRNA_reduct"/>
    <property type="match status" value="1"/>
</dbReference>
<accession>A0A2Z2HV87</accession>
<dbReference type="PIRSF" id="PIRSF000445">
    <property type="entry name" value="4pyrrol_synth_GluRdtase"/>
    <property type="match status" value="1"/>
</dbReference>
<evidence type="ECO:0000256" key="13">
    <source>
        <dbReference type="RuleBase" id="RU000584"/>
    </source>
</evidence>
<dbReference type="FunFam" id="3.30.460.30:FF:000001">
    <property type="entry name" value="Glutamyl-tRNA reductase"/>
    <property type="match status" value="1"/>
</dbReference>
<proteinExistence type="inferred from homology"/>
<dbReference type="Proteomes" id="UP000249949">
    <property type="component" value="Chromosome"/>
</dbReference>
<feature type="domain" description="Tetrapyrrole biosynthesis glutamyl-tRNA reductase dimerisation" evidence="14">
    <location>
        <begin position="319"/>
        <end position="415"/>
    </location>
</feature>
<feature type="binding site" evidence="8 11">
    <location>
        <begin position="189"/>
        <end position="194"/>
    </location>
    <ligand>
        <name>NADP(+)</name>
        <dbReference type="ChEBI" id="CHEBI:58349"/>
    </ligand>
</feature>
<dbReference type="InterPro" id="IPR018214">
    <property type="entry name" value="GluRdtase_CS"/>
</dbReference>
<dbReference type="Pfam" id="PF05201">
    <property type="entry name" value="GlutR_N"/>
    <property type="match status" value="1"/>
</dbReference>
<evidence type="ECO:0000256" key="6">
    <source>
        <dbReference type="ARBA" id="ARBA00023244"/>
    </source>
</evidence>
<keyword evidence="4 8" id="KW-0521">NADP</keyword>
<comment type="miscellaneous">
    <text evidence="8">During catalysis, the active site Cys acts as a nucleophile attacking the alpha-carbonyl group of tRNA-bound glutamate with the formation of a thioester intermediate between enzyme and glutamate, and the concomitant release of tRNA(Glu). The thioester intermediate is finally reduced by direct hydride transfer from NADPH, to form the product GSA.</text>
</comment>
<feature type="binding site" evidence="8 10">
    <location>
        <position position="109"/>
    </location>
    <ligand>
        <name>substrate</name>
    </ligand>
</feature>
<dbReference type="InterPro" id="IPR000343">
    <property type="entry name" value="4pyrrol_synth_GluRdtase"/>
</dbReference>
<keyword evidence="5 8" id="KW-0560">Oxidoreductase</keyword>
<dbReference type="NCBIfam" id="TIGR01035">
    <property type="entry name" value="hemA"/>
    <property type="match status" value="1"/>
</dbReference>
<evidence type="ECO:0000256" key="9">
    <source>
        <dbReference type="PIRSR" id="PIRSR000445-1"/>
    </source>
</evidence>
<organism evidence="17 18">
    <name type="scientific">Candidatus Nitrosomarinus catalinensis</name>
    <dbReference type="NCBI Taxonomy" id="1898749"/>
    <lineage>
        <taxon>Archaea</taxon>
        <taxon>Nitrososphaerota</taxon>
        <taxon>Nitrososphaeria</taxon>
        <taxon>Nitrosopumilales</taxon>
        <taxon>Nitrosopumilaceae</taxon>
        <taxon>Candidatus Nitrosomarinus</taxon>
    </lineage>
</organism>
<evidence type="ECO:0000256" key="4">
    <source>
        <dbReference type="ARBA" id="ARBA00022857"/>
    </source>
</evidence>
<feature type="domain" description="Quinate/shikimate 5-dehydrogenase/glutamyl-tRNA reductase" evidence="15">
    <location>
        <begin position="171"/>
        <end position="303"/>
    </location>
</feature>
<dbReference type="KEGG" id="nct:NMSP_1164"/>
<dbReference type="PROSITE" id="PS00747">
    <property type="entry name" value="GLUTR"/>
    <property type="match status" value="1"/>
</dbReference>
<evidence type="ECO:0000256" key="11">
    <source>
        <dbReference type="PIRSR" id="PIRSR000445-3"/>
    </source>
</evidence>
<comment type="subunit">
    <text evidence="8">Homodimer.</text>
</comment>
<dbReference type="FunFam" id="3.40.50.720:FF:000031">
    <property type="entry name" value="Glutamyl-tRNA reductase"/>
    <property type="match status" value="1"/>
</dbReference>
<evidence type="ECO:0000259" key="15">
    <source>
        <dbReference type="Pfam" id="PF01488"/>
    </source>
</evidence>
<feature type="binding site" evidence="8 10">
    <location>
        <begin position="51"/>
        <end position="54"/>
    </location>
    <ligand>
        <name>substrate</name>
    </ligand>
</feature>
<dbReference type="InterPro" id="IPR036291">
    <property type="entry name" value="NAD(P)-bd_dom_sf"/>
</dbReference>
<comment type="function">
    <text evidence="8">Catalyzes the NADPH-dependent reduction of glutamyl-tRNA(Glu) to glutamate 1-semialdehyde (GSA).</text>
</comment>
<evidence type="ECO:0000313" key="17">
    <source>
        <dbReference type="EMBL" id="ARS64780.1"/>
    </source>
</evidence>
<dbReference type="InterPro" id="IPR015895">
    <property type="entry name" value="4pyrrol_synth_GluRdtase_N"/>
</dbReference>
<gene>
    <name evidence="17" type="primary">hemA_1</name>
    <name evidence="8" type="synonym">hemA</name>
    <name evidence="17" type="ORF">NMSP_1164</name>
</gene>
<evidence type="ECO:0000256" key="7">
    <source>
        <dbReference type="ARBA" id="ARBA00047464"/>
    </source>
</evidence>
<dbReference type="EMBL" id="CP021324">
    <property type="protein sequence ID" value="ARS64780.1"/>
    <property type="molecule type" value="Genomic_DNA"/>
</dbReference>
<dbReference type="UniPathway" id="UPA00251">
    <property type="reaction ID" value="UER00316"/>
</dbReference>
<evidence type="ECO:0000256" key="5">
    <source>
        <dbReference type="ARBA" id="ARBA00023002"/>
    </source>
</evidence>
<dbReference type="SUPFAM" id="SSF69075">
    <property type="entry name" value="Glutamyl tRNA-reductase dimerization domain"/>
    <property type="match status" value="1"/>
</dbReference>
<feature type="binding site" evidence="8 10">
    <location>
        <begin position="114"/>
        <end position="116"/>
    </location>
    <ligand>
        <name>substrate</name>
    </ligand>
</feature>
<dbReference type="InterPro" id="IPR036343">
    <property type="entry name" value="GluRdtase_N_sf"/>
</dbReference>
<dbReference type="SUPFAM" id="SSF69742">
    <property type="entry name" value="Glutamyl tRNA-reductase catalytic, N-terminal domain"/>
    <property type="match status" value="1"/>
</dbReference>
<dbReference type="HAMAP" id="MF_00087">
    <property type="entry name" value="Glu_tRNA_reductase"/>
    <property type="match status" value="1"/>
</dbReference>
<evidence type="ECO:0000259" key="16">
    <source>
        <dbReference type="Pfam" id="PF05201"/>
    </source>
</evidence>
<dbReference type="Gene3D" id="3.40.50.720">
    <property type="entry name" value="NAD(P)-binding Rossmann-like Domain"/>
    <property type="match status" value="1"/>
</dbReference>
<dbReference type="InterPro" id="IPR015896">
    <property type="entry name" value="4pyrrol_synth_GluRdtase_dimer"/>
</dbReference>
<evidence type="ECO:0000256" key="1">
    <source>
        <dbReference type="ARBA" id="ARBA00005059"/>
    </source>
</evidence>
<keyword evidence="6 8" id="KW-0627">Porphyrin biosynthesis</keyword>
<dbReference type="PANTHER" id="PTHR43013">
    <property type="entry name" value="GLUTAMYL-TRNA REDUCTASE"/>
    <property type="match status" value="1"/>
</dbReference>
<dbReference type="AlphaFoldDB" id="A0A2Z2HV87"/>
<comment type="pathway">
    <text evidence="1 8 13">Porphyrin-containing compound metabolism; protoporphyrin-IX biosynthesis; 5-aminolevulinate from L-glutamyl-tRNA(Glu): step 1/2.</text>
</comment>
<evidence type="ECO:0000259" key="14">
    <source>
        <dbReference type="Pfam" id="PF00745"/>
    </source>
</evidence>
<sequence>MEMNQNIINARVTFRNSPIHILEKFTIKDIDNAYQQFKKHSELDECVIIQTCNRIELFGKSKTDNTDKIKKTWASIAGLDEETFEENIEFVENHDALHHLLKLTSGLDSMVLGEEQILGQIKNSITSARESKASGQHLNTLFDKAIRMGTRIRNSSGIGKGGISVGSMAVKLAEENIDELKTKEILLIGTGEVSTLVAKSLQRRGYAFKVTSRTIGRSETFCETMGGNPIKFEEILSGFEKYDIIFVATTAPYFLVTQDRITDAMKNKNNGMMILDLSNPRTVDEKVATIKGVKLMNLDQIAEMVEKNMNARLNKVKTVENIIREEISVLEASMKRLDAEPLVTDVFKSIENLREKELQKALQMLDEKDEKKVKIIEELTKAVVESIVSTPMNNIRKASEQGQPDVLELATRLFDYKKQNQAD</sequence>
<dbReference type="SUPFAM" id="SSF51735">
    <property type="entry name" value="NAD(P)-binding Rossmann-fold domains"/>
    <property type="match status" value="1"/>
</dbReference>
<evidence type="ECO:0000313" key="18">
    <source>
        <dbReference type="Proteomes" id="UP000249949"/>
    </source>
</evidence>
<dbReference type="Gene3D" id="3.30.460.30">
    <property type="entry name" value="Glutamyl-tRNA reductase, N-terminal domain"/>
    <property type="match status" value="1"/>
</dbReference>
<comment type="domain">
    <text evidence="8">Possesses an unusual extended V-shaped dimeric structure with each monomer consisting of three distinct domains arranged along a curved 'spinal' alpha-helix. The N-terminal catalytic domain specifically recognizes the glutamate moiety of the substrate. The second domain is the NADPH-binding domain, and the third C-terminal domain is responsible for dimerization.</text>
</comment>
<dbReference type="GO" id="GO:0008883">
    <property type="term" value="F:glutamyl-tRNA reductase activity"/>
    <property type="evidence" value="ECO:0007669"/>
    <property type="project" value="UniProtKB-UniRule"/>
</dbReference>
<dbReference type="EC" id="1.2.1.70" evidence="3 8"/>
<dbReference type="InterPro" id="IPR006151">
    <property type="entry name" value="Shikm_DH/Glu-tRNA_Rdtase"/>
</dbReference>
<keyword evidence="18" id="KW-1185">Reference proteome</keyword>
<evidence type="ECO:0000256" key="2">
    <source>
        <dbReference type="ARBA" id="ARBA00005916"/>
    </source>
</evidence>
<evidence type="ECO:0000256" key="10">
    <source>
        <dbReference type="PIRSR" id="PIRSR000445-2"/>
    </source>
</evidence>
<feature type="domain" description="Glutamyl-tRNA reductase N-terminal" evidence="16">
    <location>
        <begin position="12"/>
        <end position="155"/>
    </location>
</feature>
<dbReference type="InterPro" id="IPR036453">
    <property type="entry name" value="GluRdtase_dimer_dom_sf"/>
</dbReference>
<dbReference type="Pfam" id="PF01488">
    <property type="entry name" value="Shikimate_DH"/>
    <property type="match status" value="1"/>
</dbReference>
<protein>
    <recommendedName>
        <fullName evidence="3 8">Glutamyl-tRNA reductase</fullName>
        <shortName evidence="8">GluTR</shortName>
        <ecNumber evidence="3 8">1.2.1.70</ecNumber>
    </recommendedName>
</protein>
<feature type="binding site" evidence="8 10">
    <location>
        <position position="120"/>
    </location>
    <ligand>
        <name>substrate</name>
    </ligand>
</feature>